<feature type="compositionally biased region" description="Polar residues" evidence="1">
    <location>
        <begin position="58"/>
        <end position="87"/>
    </location>
</feature>
<reference evidence="2 3" key="1">
    <citation type="submission" date="2024-11" db="EMBL/GenBank/DDBJ databases">
        <title>Adaptive evolution of stress response genes in parasites aligns with host niche diversity.</title>
        <authorList>
            <person name="Hahn C."/>
            <person name="Resl P."/>
        </authorList>
    </citation>
    <scope>NUCLEOTIDE SEQUENCE [LARGE SCALE GENOMIC DNA]</scope>
    <source>
        <strain evidence="2">EGGRZ-B1_66</strain>
        <tissue evidence="2">Body</tissue>
    </source>
</reference>
<protein>
    <submittedName>
        <fullName evidence="2">Tensin 1</fullName>
    </submittedName>
</protein>
<dbReference type="AlphaFoldDB" id="A0ABD2QKK5"/>
<feature type="compositionally biased region" description="Basic and acidic residues" evidence="1">
    <location>
        <begin position="92"/>
        <end position="101"/>
    </location>
</feature>
<sequence length="602" mass="68544">MRQGLYSPDLHLHRDIFLLHDRVAFRIDTSGREGNRNYPGVNGTLETPSPGIVRLKTSKSLRNSSNNTPVQASQPRDTVFASDSQFHGPTPQERKSTMNRNERVSSIRYNEMPTYVPVQQPPVMALPQQSGYFNRPQEIEVQHRNTYNTGSRSFSNLRNFSQNESADTPGEVFYEEEVRPGPDGDSEIIVKRKTIRKNPSSVIEVEVARPATSCDHRALEVNADRLQYMIDNIQELLNTFRYPHYNGIPDQTHSEIVQARPIRAVSHTNLHGAAPTRITNTWTSSDPNIRGTLRVANQYSAHRENLKRQQEARMQEQWSSRNVNEMGGTEVMEELETITLQPIGRGVQNLESSAVVGTINRSSRTPTLPNFRKQLYGSQSYRKPNPTMQSRRNFYTLANNRPASRANWTPQTMRRVNAMGSMGQIAEFSNSNNYARTAPLVRSYSVRGITSNSYHQQMLPGSRNSFATYQPRANILDDLTIPDGYGSHRRQQIIPVIGPDYDDPMPYEEQTYCQRCSLHASNNSIHSQRFGVQETNIDELCEKDENASTLIPELSYDSEEAVISPVEAHKALSRPYRSSSGSDLYHRFYSVHQYRNHHTVVL</sequence>
<evidence type="ECO:0000313" key="2">
    <source>
        <dbReference type="EMBL" id="KAL3320042.1"/>
    </source>
</evidence>
<accession>A0ABD2QKK5</accession>
<dbReference type="EMBL" id="JBJKFK010000081">
    <property type="protein sequence ID" value="KAL3320042.1"/>
    <property type="molecule type" value="Genomic_DNA"/>
</dbReference>
<name>A0ABD2QKK5_9PLAT</name>
<gene>
    <name evidence="2" type="primary">TNS1_3</name>
    <name evidence="2" type="ORF">Ciccas_001288</name>
</gene>
<keyword evidence="3" id="KW-1185">Reference proteome</keyword>
<dbReference type="Proteomes" id="UP001626550">
    <property type="component" value="Unassembled WGS sequence"/>
</dbReference>
<proteinExistence type="predicted"/>
<comment type="caution">
    <text evidence="2">The sequence shown here is derived from an EMBL/GenBank/DDBJ whole genome shotgun (WGS) entry which is preliminary data.</text>
</comment>
<organism evidence="2 3">
    <name type="scientific">Cichlidogyrus casuarinus</name>
    <dbReference type="NCBI Taxonomy" id="1844966"/>
    <lineage>
        <taxon>Eukaryota</taxon>
        <taxon>Metazoa</taxon>
        <taxon>Spiralia</taxon>
        <taxon>Lophotrochozoa</taxon>
        <taxon>Platyhelminthes</taxon>
        <taxon>Monogenea</taxon>
        <taxon>Monopisthocotylea</taxon>
        <taxon>Dactylogyridea</taxon>
        <taxon>Ancyrocephalidae</taxon>
        <taxon>Cichlidogyrus</taxon>
    </lineage>
</organism>
<evidence type="ECO:0000256" key="1">
    <source>
        <dbReference type="SAM" id="MobiDB-lite"/>
    </source>
</evidence>
<feature type="region of interest" description="Disordered" evidence="1">
    <location>
        <begin position="30"/>
        <end position="101"/>
    </location>
</feature>
<evidence type="ECO:0000313" key="3">
    <source>
        <dbReference type="Proteomes" id="UP001626550"/>
    </source>
</evidence>